<dbReference type="Proteomes" id="UP000298735">
    <property type="component" value="Chromosome Linear"/>
</dbReference>
<dbReference type="Gene3D" id="3.40.50.20">
    <property type="match status" value="1"/>
</dbReference>
<reference evidence="1" key="1">
    <citation type="submission" date="2022-10" db="EMBL/GenBank/DDBJ databases">
        <title>Complete genome sequence of Agrobacterium salinitolerans CFBP5507.</title>
        <authorList>
            <person name="Tchabashvili S."/>
            <person name="Yen H.-C."/>
            <person name="Haryono M."/>
            <person name="Lin Y.-C."/>
            <person name="Lai E.-M."/>
            <person name="Kuo C.-H."/>
        </authorList>
    </citation>
    <scope>NUCLEOTIDE SEQUENCE</scope>
    <source>
        <strain evidence="1">CFBP5507</strain>
    </source>
</reference>
<dbReference type="AlphaFoldDB" id="A0A4Z1QLW5"/>
<dbReference type="GO" id="GO:0005524">
    <property type="term" value="F:ATP binding"/>
    <property type="evidence" value="ECO:0007669"/>
    <property type="project" value="UniProtKB-UniRule"/>
</dbReference>
<dbReference type="GO" id="GO:0046872">
    <property type="term" value="F:metal ion binding"/>
    <property type="evidence" value="ECO:0007669"/>
    <property type="project" value="InterPro"/>
</dbReference>
<dbReference type="PROSITE" id="PS50975">
    <property type="entry name" value="ATP_GRASP"/>
    <property type="match status" value="1"/>
</dbReference>
<organism evidence="1 2">
    <name type="scientific">Agrobacterium salinitolerans</name>
    <dbReference type="NCBI Taxonomy" id="1183413"/>
    <lineage>
        <taxon>Bacteria</taxon>
        <taxon>Pseudomonadati</taxon>
        <taxon>Pseudomonadota</taxon>
        <taxon>Alphaproteobacteria</taxon>
        <taxon>Hyphomicrobiales</taxon>
        <taxon>Rhizobiaceae</taxon>
        <taxon>Rhizobium/Agrobacterium group</taxon>
        <taxon>Agrobacterium</taxon>
    </lineage>
</organism>
<sequence length="427" mass="49097">MLKTINVLIFPAGEMNSAELCFALSRQVNIKLFGASSFERMGRHLFKNYRNDLPVISHERFLDSFTELLREWAIDIVIPTHDSVVKFFSDHRDKFECRLLIPSARTARACRDKEFAMNLFQGEDFVPQIYLSPDHLPKDVFVKPKEGQGAVGARKMSSQSPAIYDIDWHNELVSEYLPGEEITVDCFTDGHQRLLGVFPRSRDRLLGGICVAGVSMQATDEINQIARRINDELDFLGMWFFQLKRASNNRWKLLEISARCSGTQCLTRARGVNLPLLSVYAAMGREVSVTENNIGLRMDRLLVPMFDFDYKYEAAYVDYDDTLVHTDGVDPEIIGLLYQWRRDGIRIVLITRHAGDLREHMSRHSIVESLFDEIIHIDDESLKSDHINPENAVFVDNSHVERQQVRLKFGIPVFDVEGAQVLKRWTL</sequence>
<dbReference type="OrthoDB" id="9765608at2"/>
<dbReference type="Pfam" id="PF15632">
    <property type="entry name" value="ATPgrasp_Ter"/>
    <property type="match status" value="1"/>
</dbReference>
<dbReference type="CDD" id="cd01427">
    <property type="entry name" value="HAD_like"/>
    <property type="match status" value="1"/>
</dbReference>
<evidence type="ECO:0000313" key="1">
    <source>
        <dbReference type="EMBL" id="UYZ09254.1"/>
    </source>
</evidence>
<name>A0A4Z1QLW5_9HYPH</name>
<dbReference type="InterPro" id="IPR036412">
    <property type="entry name" value="HAD-like_sf"/>
</dbReference>
<gene>
    <name evidence="1" type="ORF">CFBP5507_16225</name>
</gene>
<dbReference type="Gene3D" id="3.30.470.20">
    <property type="entry name" value="ATP-grasp fold, B domain"/>
    <property type="match status" value="1"/>
</dbReference>
<dbReference type="SUPFAM" id="SSF56784">
    <property type="entry name" value="HAD-like"/>
    <property type="match status" value="1"/>
</dbReference>
<dbReference type="RefSeq" id="WP_137412060.1">
    <property type="nucleotide sequence ID" value="NZ_CP109969.1"/>
</dbReference>
<accession>A0A4Z1QLW5</accession>
<dbReference type="SUPFAM" id="SSF56059">
    <property type="entry name" value="Glutathione synthetase ATP-binding domain-like"/>
    <property type="match status" value="1"/>
</dbReference>
<protein>
    <submittedName>
        <fullName evidence="1">ATP-grasp domain-containing protein</fullName>
    </submittedName>
</protein>
<dbReference type="EMBL" id="CP109969">
    <property type="protein sequence ID" value="UYZ09254.1"/>
    <property type="molecule type" value="Genomic_DNA"/>
</dbReference>
<dbReference type="KEGG" id="asal:CFBP5507_16225"/>
<proteinExistence type="predicted"/>
<evidence type="ECO:0000313" key="2">
    <source>
        <dbReference type="Proteomes" id="UP000298735"/>
    </source>
</evidence>
<dbReference type="InterPro" id="IPR011761">
    <property type="entry name" value="ATP-grasp"/>
</dbReference>